<proteinExistence type="predicted"/>
<dbReference type="EMBL" id="JAETWB010000072">
    <property type="protein sequence ID" value="MBL6082469.1"/>
    <property type="molecule type" value="Genomic_DNA"/>
</dbReference>
<evidence type="ECO:0000313" key="3">
    <source>
        <dbReference type="EMBL" id="MBL6082469.1"/>
    </source>
</evidence>
<evidence type="ECO:0000256" key="1">
    <source>
        <dbReference type="SAM" id="MobiDB-lite"/>
    </source>
</evidence>
<feature type="region of interest" description="Disordered" evidence="1">
    <location>
        <begin position="65"/>
        <end position="85"/>
    </location>
</feature>
<organism evidence="3 4">
    <name type="scientific">Belnapia arida</name>
    <dbReference type="NCBI Taxonomy" id="2804533"/>
    <lineage>
        <taxon>Bacteria</taxon>
        <taxon>Pseudomonadati</taxon>
        <taxon>Pseudomonadota</taxon>
        <taxon>Alphaproteobacteria</taxon>
        <taxon>Acetobacterales</taxon>
        <taxon>Roseomonadaceae</taxon>
        <taxon>Belnapia</taxon>
    </lineage>
</organism>
<feature type="domain" description="Transposase IS116/IS110/IS902 C-terminal" evidence="2">
    <location>
        <begin position="11"/>
        <end position="70"/>
    </location>
</feature>
<dbReference type="Pfam" id="PF02371">
    <property type="entry name" value="Transposase_20"/>
    <property type="match status" value="1"/>
</dbReference>
<reference evidence="3 4" key="1">
    <citation type="submission" date="2021-01" db="EMBL/GenBank/DDBJ databases">
        <title>Belnapia mucosa sp. nov. and Belnapia arida sp. nov., isolated from the Tabernas Desert (Almeria, Spain).</title>
        <authorList>
            <person name="Molina-Menor E."/>
            <person name="Vidal-Verdu A."/>
            <person name="Calonge A."/>
            <person name="Satari L."/>
            <person name="Pereto J."/>
            <person name="Porcar M."/>
        </authorList>
    </citation>
    <scope>NUCLEOTIDE SEQUENCE [LARGE SCALE GENOMIC DNA]</scope>
    <source>
        <strain evidence="3 4">T18</strain>
    </source>
</reference>
<name>A0ABS1UCU0_9PROT</name>
<sequence>MAGQHPRHRGIGATALAAVVSNPQDFAPVRHFAASLGLTPKPHSSGGKERLGWICCSFALTRRGHSHVRRDPHRARQRFQCRDPA</sequence>
<accession>A0ABS1UCU0</accession>
<protein>
    <submittedName>
        <fullName evidence="3">Transposase</fullName>
    </submittedName>
</protein>
<gene>
    <name evidence="3" type="ORF">JMJ56_31375</name>
</gene>
<evidence type="ECO:0000259" key="2">
    <source>
        <dbReference type="Pfam" id="PF02371"/>
    </source>
</evidence>
<keyword evidence="4" id="KW-1185">Reference proteome</keyword>
<dbReference type="Proteomes" id="UP000660885">
    <property type="component" value="Unassembled WGS sequence"/>
</dbReference>
<dbReference type="RefSeq" id="WP_202835769.1">
    <property type="nucleotide sequence ID" value="NZ_JAETWB010000072.1"/>
</dbReference>
<evidence type="ECO:0000313" key="4">
    <source>
        <dbReference type="Proteomes" id="UP000660885"/>
    </source>
</evidence>
<comment type="caution">
    <text evidence="3">The sequence shown here is derived from an EMBL/GenBank/DDBJ whole genome shotgun (WGS) entry which is preliminary data.</text>
</comment>
<feature type="compositionally biased region" description="Basic residues" evidence="1">
    <location>
        <begin position="65"/>
        <end position="79"/>
    </location>
</feature>
<dbReference type="InterPro" id="IPR003346">
    <property type="entry name" value="Transposase_20"/>
</dbReference>